<dbReference type="PRINTS" id="PR00420">
    <property type="entry name" value="RNGMNOXGNASE"/>
</dbReference>
<dbReference type="Pfam" id="PF01494">
    <property type="entry name" value="FAD_binding_3"/>
    <property type="match status" value="1"/>
</dbReference>
<name>A0ABC8C0G2_9ACTN</name>
<dbReference type="EMBL" id="CP020563">
    <property type="protein sequence ID" value="ARF75849.1"/>
    <property type="molecule type" value="Genomic_DNA"/>
</dbReference>
<dbReference type="Gene3D" id="3.50.50.60">
    <property type="entry name" value="FAD/NAD(P)-binding domain"/>
    <property type="match status" value="1"/>
</dbReference>
<evidence type="ECO:0000313" key="3">
    <source>
        <dbReference type="Proteomes" id="UP000192251"/>
    </source>
</evidence>
<protein>
    <submittedName>
        <fullName evidence="2">Oxidoreductase</fullName>
    </submittedName>
</protein>
<feature type="domain" description="FAD-binding" evidence="1">
    <location>
        <begin position="6"/>
        <end position="179"/>
    </location>
</feature>
<proteinExistence type="predicted"/>
<dbReference type="RefSeq" id="WP_084750752.1">
    <property type="nucleotide sequence ID" value="NZ_CP020563.1"/>
</dbReference>
<dbReference type="Proteomes" id="UP000192251">
    <property type="component" value="Chromosome"/>
</dbReference>
<evidence type="ECO:0000259" key="1">
    <source>
        <dbReference type="Pfam" id="PF01494"/>
    </source>
</evidence>
<dbReference type="KEGG" id="kab:B7C62_28980"/>
<reference evidence="2 3" key="1">
    <citation type="submission" date="2017-04" db="EMBL/GenBank/DDBJ databases">
        <title>The complete genome sequence of Streptomyces albolongus YIM 101047, the producer of novel bafilomycins and novel odoriferous sesquiterpenoids.</title>
        <authorList>
            <person name="Yin M."/>
            <person name="Jiang Y."/>
        </authorList>
    </citation>
    <scope>NUCLEOTIDE SEQUENCE [LARGE SCALE GENOMIC DNA]</scope>
    <source>
        <strain evidence="2 3">YIM 101047</strain>
    </source>
</reference>
<gene>
    <name evidence="2" type="ORF">B7C62_28980</name>
</gene>
<evidence type="ECO:0000313" key="2">
    <source>
        <dbReference type="EMBL" id="ARF75849.1"/>
    </source>
</evidence>
<dbReference type="AlphaFoldDB" id="A0ABC8C0G2"/>
<dbReference type="InterPro" id="IPR050407">
    <property type="entry name" value="Geranylgeranyl_reductase"/>
</dbReference>
<dbReference type="SUPFAM" id="SSF51905">
    <property type="entry name" value="FAD/NAD(P)-binding domain"/>
    <property type="match status" value="1"/>
</dbReference>
<organism evidence="2 3">
    <name type="scientific">Kitasatospora albolonga</name>
    <dbReference type="NCBI Taxonomy" id="68173"/>
    <lineage>
        <taxon>Bacteria</taxon>
        <taxon>Bacillati</taxon>
        <taxon>Actinomycetota</taxon>
        <taxon>Actinomycetes</taxon>
        <taxon>Kitasatosporales</taxon>
        <taxon>Streptomycetaceae</taxon>
        <taxon>Kitasatospora</taxon>
    </lineage>
</organism>
<dbReference type="InterPro" id="IPR036188">
    <property type="entry name" value="FAD/NAD-bd_sf"/>
</dbReference>
<keyword evidence="3" id="KW-1185">Reference proteome</keyword>
<accession>A0ABC8C0G2</accession>
<dbReference type="InterPro" id="IPR002938">
    <property type="entry name" value="FAD-bd"/>
</dbReference>
<sequence>MGKSRYDVIVVGARCAGAPTAMLLARKGYRVLVVDRATFPSDTLSTHLIHPPGVAALRRWGLLDRLVATGCPPIHTYEFDFGSLVLPGAPGTPAEPYAYAPRRTVLDEMLVGAAVAAGAEVREGFTVSGLVLGEAGRVVGVRGRGPDGAEVTERAWVVLGADGLHSLVARAVGAPQYNENPKLMVGYYSYFSGLEMDGVFKAHSRPHRSFGAWPTHDGLTLVGGCWPFAEFGEIKKDIEGNYLKNFELAPAWAERVRGARREERIVGAALPNFFRKPFGPGWALVGDAGYCKDFFTAQGISDAFISAELCAGALDEALSGRQPFDTAMTGYQSARDRHAQPVYDFTLQVSTLEPLSPEFEKLLENIDGNQRAMDAFAQVNAGVLPMAQFFSDWDPSRTG</sequence>
<dbReference type="PANTHER" id="PTHR42685:SF22">
    <property type="entry name" value="CONDITIONED MEDIUM FACTOR RECEPTOR 1"/>
    <property type="match status" value="1"/>
</dbReference>
<dbReference type="PANTHER" id="PTHR42685">
    <property type="entry name" value="GERANYLGERANYL DIPHOSPHATE REDUCTASE"/>
    <property type="match status" value="1"/>
</dbReference>